<dbReference type="PANTHER" id="PTHR46889:SF7">
    <property type="entry name" value="TRANSPOSASE FOR INSERTION SEQUENCE ELEMENT IS904"/>
    <property type="match status" value="1"/>
</dbReference>
<dbReference type="Gene3D" id="3.30.420.10">
    <property type="entry name" value="Ribonuclease H-like superfamily/Ribonuclease H"/>
    <property type="match status" value="1"/>
</dbReference>
<dbReference type="GO" id="GO:0015074">
    <property type="term" value="P:DNA integration"/>
    <property type="evidence" value="ECO:0007669"/>
    <property type="project" value="InterPro"/>
</dbReference>
<dbReference type="InterPro" id="IPR001584">
    <property type="entry name" value="Integrase_cat-core"/>
</dbReference>
<dbReference type="AlphaFoldDB" id="A0A2M7IP33"/>
<proteinExistence type="predicted"/>
<dbReference type="InterPro" id="IPR012337">
    <property type="entry name" value="RNaseH-like_sf"/>
</dbReference>
<feature type="domain" description="Integrase catalytic" evidence="1">
    <location>
        <begin position="120"/>
        <end position="278"/>
    </location>
</feature>
<reference evidence="3" key="1">
    <citation type="submission" date="2017-09" db="EMBL/GenBank/DDBJ databases">
        <title>Depth-based differentiation of microbial function through sediment-hosted aquifers and enrichment of novel symbionts in the deep terrestrial subsurface.</title>
        <authorList>
            <person name="Probst A.J."/>
            <person name="Ladd B."/>
            <person name="Jarett J.K."/>
            <person name="Geller-Mcgrath D.E."/>
            <person name="Sieber C.M.K."/>
            <person name="Emerson J.B."/>
            <person name="Anantharaman K."/>
            <person name="Thomas B.C."/>
            <person name="Malmstrom R."/>
            <person name="Stieglmeier M."/>
            <person name="Klingl A."/>
            <person name="Woyke T."/>
            <person name="Ryan C.M."/>
            <person name="Banfield J.F."/>
        </authorList>
    </citation>
    <scope>NUCLEOTIDE SEQUENCE [LARGE SCALE GENOMIC DNA]</scope>
</reference>
<dbReference type="Proteomes" id="UP000230837">
    <property type="component" value="Unassembled WGS sequence"/>
</dbReference>
<gene>
    <name evidence="2" type="ORF">COZ82_01835</name>
</gene>
<dbReference type="InterPro" id="IPR048020">
    <property type="entry name" value="Transpos_IS3"/>
</dbReference>
<dbReference type="PANTHER" id="PTHR46889">
    <property type="entry name" value="TRANSPOSASE INSF FOR INSERTION SEQUENCE IS3B-RELATED"/>
    <property type="match status" value="1"/>
</dbReference>
<comment type="caution">
    <text evidence="2">The sequence shown here is derived from an EMBL/GenBank/DDBJ whole genome shotgun (WGS) entry which is preliminary data.</text>
</comment>
<dbReference type="PROSITE" id="PS50994">
    <property type="entry name" value="INTEGRASE"/>
    <property type="match status" value="1"/>
</dbReference>
<dbReference type="NCBIfam" id="NF033516">
    <property type="entry name" value="transpos_IS3"/>
    <property type="match status" value="1"/>
</dbReference>
<protein>
    <submittedName>
        <fullName evidence="2">IS3 family transposase</fullName>
    </submittedName>
</protein>
<accession>A0A2M7IP33</accession>
<dbReference type="InterPro" id="IPR036397">
    <property type="entry name" value="RNaseH_sf"/>
</dbReference>
<dbReference type="EMBL" id="PFHR01000101">
    <property type="protein sequence ID" value="PIW97020.1"/>
    <property type="molecule type" value="Genomic_DNA"/>
</dbReference>
<dbReference type="InterPro" id="IPR025948">
    <property type="entry name" value="HTH-like_dom"/>
</dbReference>
<dbReference type="Pfam" id="PF00665">
    <property type="entry name" value="rve"/>
    <property type="match status" value="1"/>
</dbReference>
<dbReference type="Pfam" id="PF13276">
    <property type="entry name" value="HTH_21"/>
    <property type="match status" value="1"/>
</dbReference>
<evidence type="ECO:0000259" key="1">
    <source>
        <dbReference type="PROSITE" id="PS50994"/>
    </source>
</evidence>
<evidence type="ECO:0000313" key="2">
    <source>
        <dbReference type="EMBL" id="PIW97020.1"/>
    </source>
</evidence>
<dbReference type="GO" id="GO:0003676">
    <property type="term" value="F:nucleic acid binding"/>
    <property type="evidence" value="ECO:0007669"/>
    <property type="project" value="InterPro"/>
</dbReference>
<name>A0A2M7IP33_9BACT</name>
<dbReference type="InterPro" id="IPR050900">
    <property type="entry name" value="Transposase_IS3/IS150/IS904"/>
</dbReference>
<sequence length="278" mass="32955">MSYPEKLTLVNKEHPCISLLRQSELLEISRSSIYYQPAVDPEDVQIMNAIDEIFTRYPFYGHRRIKPKLKEEYGIDIGKKRIISLMKEMGLNAIYPRKKLNLSDPDNQHKKFPYLLKGLPIIRPNQVWGTDITYVKLQKYFAYLVAILDWRSRYVIAWKLSPTLENIFCIQALKEALKINIAGIHNSDQGAQYTSLDYINVLEENKIRISMDGRGRCMDNIFTERLWRTVKYENVYLNEYANIREADQGLGEYFKFYNEKRRHQSLDYKTPAQIYFKK</sequence>
<dbReference type="SUPFAM" id="SSF53098">
    <property type="entry name" value="Ribonuclease H-like"/>
    <property type="match status" value="1"/>
</dbReference>
<organism evidence="2 3">
    <name type="scientific">Candidatus Kaiserbacteria bacterium CG_4_8_14_3_um_filter_38_9</name>
    <dbReference type="NCBI Taxonomy" id="1974599"/>
    <lineage>
        <taxon>Bacteria</taxon>
        <taxon>Candidatus Kaiseribacteriota</taxon>
    </lineage>
</organism>
<evidence type="ECO:0000313" key="3">
    <source>
        <dbReference type="Proteomes" id="UP000230837"/>
    </source>
</evidence>